<gene>
    <name evidence="2" type="ORF">LMG26858_02794</name>
</gene>
<dbReference type="InterPro" id="IPR010657">
    <property type="entry name" value="ImpA_N"/>
</dbReference>
<evidence type="ECO:0000313" key="2">
    <source>
        <dbReference type="EMBL" id="CAB3872328.1"/>
    </source>
</evidence>
<accession>A0A6S7D9A0</accession>
<name>A0A6S7D9A0_9BURK</name>
<dbReference type="EMBL" id="CADILG010000019">
    <property type="protein sequence ID" value="CAB3872328.1"/>
    <property type="molecule type" value="Genomic_DNA"/>
</dbReference>
<feature type="domain" description="ImpA N-terminal" evidence="1">
    <location>
        <begin position="18"/>
        <end position="141"/>
    </location>
</feature>
<protein>
    <recommendedName>
        <fullName evidence="1">ImpA N-terminal domain-containing protein</fullName>
    </recommendedName>
</protein>
<dbReference type="RefSeq" id="WP_175207640.1">
    <property type="nucleotide sequence ID" value="NZ_CADILG010000019.1"/>
</dbReference>
<dbReference type="InterPro" id="IPR017740">
    <property type="entry name" value="TssA-like"/>
</dbReference>
<dbReference type="PANTHER" id="PTHR37951">
    <property type="entry name" value="CYTOPLASMIC PROTEIN-RELATED"/>
    <property type="match status" value="1"/>
</dbReference>
<dbReference type="AlphaFoldDB" id="A0A6S7D9A0"/>
<proteinExistence type="predicted"/>
<sequence>MNGRVAMADEDTVMEALLAPLPQEGGAGMALRYEPVYQQIQEARQQDDASLPMGDWDRPLQRADWRLVAALCQEALATQGKDLQVAAWLCEAWMRLNGLEGLVTGIRVLDGLAQRYWETAWPRMEDEDDAEARCAPFSWLDATVSLACTLHLPLLRVEDGDPPEINLYDWERAPIAPVAAPDPEAGEASAAVEPALSRDALMPYAAQPANRAALQSLLEFAGMAEAAWAGLERGLDKRLGQAAPSLRRTPEALARLARVAGGLLAGHSVGHSSRPGRADPAMASAGRIAPTLAMPGGTRSGHEADAAHDAADAYAGADVGVVASLGQLSNRAQAYRQLSRIADYLAAIEPHSPTPYLLRKAVAWGDMSLSDLMNEVAQEEGGMARYLSLLNG</sequence>
<keyword evidence="3" id="KW-1185">Reference proteome</keyword>
<evidence type="ECO:0000259" key="1">
    <source>
        <dbReference type="Pfam" id="PF06812"/>
    </source>
</evidence>
<dbReference type="Proteomes" id="UP000494117">
    <property type="component" value="Unassembled WGS sequence"/>
</dbReference>
<reference evidence="2 3" key="1">
    <citation type="submission" date="2020-04" db="EMBL/GenBank/DDBJ databases">
        <authorList>
            <person name="De Canck E."/>
        </authorList>
    </citation>
    <scope>NUCLEOTIDE SEQUENCE [LARGE SCALE GENOMIC DNA]</scope>
    <source>
        <strain evidence="2 3">LMG 26858</strain>
    </source>
</reference>
<dbReference type="Pfam" id="PF06812">
    <property type="entry name" value="ImpA_N"/>
    <property type="match status" value="1"/>
</dbReference>
<organism evidence="2 3">
    <name type="scientific">Achromobacter anxifer</name>
    <dbReference type="NCBI Taxonomy" id="1287737"/>
    <lineage>
        <taxon>Bacteria</taxon>
        <taxon>Pseudomonadati</taxon>
        <taxon>Pseudomonadota</taxon>
        <taxon>Betaproteobacteria</taxon>
        <taxon>Burkholderiales</taxon>
        <taxon>Alcaligenaceae</taxon>
        <taxon>Achromobacter</taxon>
    </lineage>
</organism>
<dbReference type="PANTHER" id="PTHR37951:SF1">
    <property type="entry name" value="TYPE VI SECRETION SYSTEM COMPONENT TSSA1"/>
    <property type="match status" value="1"/>
</dbReference>
<dbReference type="NCBIfam" id="TIGR03363">
    <property type="entry name" value="VI_chp_8"/>
    <property type="match status" value="1"/>
</dbReference>
<evidence type="ECO:0000313" key="3">
    <source>
        <dbReference type="Proteomes" id="UP000494117"/>
    </source>
</evidence>